<feature type="compositionally biased region" description="Basic and acidic residues" evidence="1">
    <location>
        <begin position="427"/>
        <end position="439"/>
    </location>
</feature>
<sequence length="492" mass="53680">MAAASNIHISDCYPLELHYIKALCVQKHYRQCIQACRDILKTAGNSSNDRPVQQTFISFYLGVAHDELARLMHDYSQAKVPAFNQAEQFYREALESLPTSRTRFATALETPAPVDDDPFFDGSSESSCSPTPRPSDDYDPYNYSSPSFPSSPPTSPPMHIRTDSLPTRSPPPSSRETSASDLNDLESHSSFDQIMTPHKVLQRDISRMSLLDDLPAKRPTGLPRTTSTSQGLMRPIRPGSPPKAFHVPPRLPYVGNVSDMYSRLPKLVTRGAPQESPSKTQGPRDIWEEEQSPVQPVSPLGSEIGISNTSTISPVSPATPPHGGSSELGTASDTGVQGTNDGAGESDAVSQHLSAIRAQLQTHLQLLDKAKQSTVSSQAARAMKRASAIAPRAGTPLAPLRARGDSTSTSRPSSSGTSRPGSSSSSGKHDSVISGDGKRMPQTRTYWSFTAEEVKADEKQKRIREGRERGWVRERFRAERYQELAEKALAEL</sequence>
<feature type="region of interest" description="Disordered" evidence="1">
    <location>
        <begin position="268"/>
        <end position="350"/>
    </location>
</feature>
<name>A0AAV9JX12_9PEZI</name>
<feature type="compositionally biased region" description="Polar residues" evidence="1">
    <location>
        <begin position="327"/>
        <end position="340"/>
    </location>
</feature>
<feature type="region of interest" description="Disordered" evidence="1">
    <location>
        <begin position="110"/>
        <end position="181"/>
    </location>
</feature>
<protein>
    <submittedName>
        <fullName evidence="2">Uncharacterized protein</fullName>
    </submittedName>
</protein>
<feature type="compositionally biased region" description="Low complexity" evidence="1">
    <location>
        <begin position="406"/>
        <end position="426"/>
    </location>
</feature>
<feature type="region of interest" description="Disordered" evidence="1">
    <location>
        <begin position="212"/>
        <end position="247"/>
    </location>
</feature>
<reference evidence="2 3" key="1">
    <citation type="submission" date="2021-11" db="EMBL/GenBank/DDBJ databases">
        <title>Black yeast isolated from Biological Soil Crust.</title>
        <authorList>
            <person name="Kurbessoian T."/>
        </authorList>
    </citation>
    <scope>NUCLEOTIDE SEQUENCE [LARGE SCALE GENOMIC DNA]</scope>
    <source>
        <strain evidence="2 3">CCFEE 5522</strain>
    </source>
</reference>
<dbReference type="AlphaFoldDB" id="A0AAV9JX12"/>
<evidence type="ECO:0000313" key="3">
    <source>
        <dbReference type="Proteomes" id="UP001324427"/>
    </source>
</evidence>
<dbReference type="Proteomes" id="UP001324427">
    <property type="component" value="Unassembled WGS sequence"/>
</dbReference>
<organism evidence="2 3">
    <name type="scientific">Oleoguttula mirabilis</name>
    <dbReference type="NCBI Taxonomy" id="1507867"/>
    <lineage>
        <taxon>Eukaryota</taxon>
        <taxon>Fungi</taxon>
        <taxon>Dikarya</taxon>
        <taxon>Ascomycota</taxon>
        <taxon>Pezizomycotina</taxon>
        <taxon>Dothideomycetes</taxon>
        <taxon>Dothideomycetidae</taxon>
        <taxon>Mycosphaerellales</taxon>
        <taxon>Teratosphaeriaceae</taxon>
        <taxon>Oleoguttula</taxon>
    </lineage>
</organism>
<feature type="compositionally biased region" description="Polar residues" evidence="1">
    <location>
        <begin position="305"/>
        <end position="316"/>
    </location>
</feature>
<feature type="compositionally biased region" description="Low complexity" evidence="1">
    <location>
        <begin position="377"/>
        <end position="390"/>
    </location>
</feature>
<dbReference type="EMBL" id="JAVFHQ010000002">
    <property type="protein sequence ID" value="KAK4550163.1"/>
    <property type="molecule type" value="Genomic_DNA"/>
</dbReference>
<comment type="caution">
    <text evidence="2">The sequence shown here is derived from an EMBL/GenBank/DDBJ whole genome shotgun (WGS) entry which is preliminary data.</text>
</comment>
<evidence type="ECO:0000313" key="2">
    <source>
        <dbReference type="EMBL" id="KAK4550163.1"/>
    </source>
</evidence>
<proteinExistence type="predicted"/>
<evidence type="ECO:0000256" key="1">
    <source>
        <dbReference type="SAM" id="MobiDB-lite"/>
    </source>
</evidence>
<accession>A0AAV9JX12</accession>
<gene>
    <name evidence="2" type="ORF">LTR36_003130</name>
</gene>
<feature type="region of interest" description="Disordered" evidence="1">
    <location>
        <begin position="377"/>
        <end position="445"/>
    </location>
</feature>
<keyword evidence="3" id="KW-1185">Reference proteome</keyword>